<dbReference type="Gramene" id="PGSC0003DMT400087968">
    <property type="protein sequence ID" value="PGSC0003DMT400087968"/>
    <property type="gene ID" value="PGSC0003DMG400037539"/>
</dbReference>
<dbReference type="GO" id="GO:0009523">
    <property type="term" value="C:photosystem II"/>
    <property type="evidence" value="ECO:0000318"/>
    <property type="project" value="GO_Central"/>
</dbReference>
<protein>
    <recommendedName>
        <fullName evidence="2">Putative plant transposon protein domain-containing protein</fullName>
    </recommendedName>
</protein>
<dbReference type="Proteomes" id="UP000011115">
    <property type="component" value="Unassembled WGS sequence"/>
</dbReference>
<evidence type="ECO:0000313" key="3">
    <source>
        <dbReference type="EnsemblPlants" id="PGSC0003DMT400087968"/>
    </source>
</evidence>
<dbReference type="PANTHER" id="PTHR33180:SF31">
    <property type="entry name" value="POLYPROTEIN PROTEIN"/>
    <property type="match status" value="1"/>
</dbReference>
<dbReference type="EnsemblPlants" id="PGSC0003DMT400087968">
    <property type="protein sequence ID" value="PGSC0003DMT400087968"/>
    <property type="gene ID" value="PGSC0003DMG400037539"/>
</dbReference>
<sequence length="206" mass="23492">MKEKRLSTDSVVDTYLDVWDTLRFHRFKIFTRPTDPYIPTWVREFYSAYSDLVPQGKKKASTFKPVEFVMVRGRKVGCRSGDINVVFERATNFIHEYQSMTTAKTLNYLKGWLAPLISDTTPSHGKKQGGVQGDVALSLIQKKMKAQEDMLNEMKENIAMLNEASTSHSMTIQLHDAQIGQLISGHYPPFAEDSPNYNMGESEDEE</sequence>
<evidence type="ECO:0000259" key="2">
    <source>
        <dbReference type="Pfam" id="PF20167"/>
    </source>
</evidence>
<feature type="domain" description="Putative plant transposon protein" evidence="2">
    <location>
        <begin position="24"/>
        <end position="124"/>
    </location>
</feature>
<dbReference type="Pfam" id="PF20167">
    <property type="entry name" value="Transposase_32"/>
    <property type="match status" value="1"/>
</dbReference>
<dbReference type="AlphaFoldDB" id="M1DEY5"/>
<organism evidence="3 4">
    <name type="scientific">Solanum tuberosum</name>
    <name type="common">Potato</name>
    <dbReference type="NCBI Taxonomy" id="4113"/>
    <lineage>
        <taxon>Eukaryota</taxon>
        <taxon>Viridiplantae</taxon>
        <taxon>Streptophyta</taxon>
        <taxon>Embryophyta</taxon>
        <taxon>Tracheophyta</taxon>
        <taxon>Spermatophyta</taxon>
        <taxon>Magnoliopsida</taxon>
        <taxon>eudicotyledons</taxon>
        <taxon>Gunneridae</taxon>
        <taxon>Pentapetalae</taxon>
        <taxon>asterids</taxon>
        <taxon>lamiids</taxon>
        <taxon>Solanales</taxon>
        <taxon>Solanaceae</taxon>
        <taxon>Solanoideae</taxon>
        <taxon>Solaneae</taxon>
        <taxon>Solanum</taxon>
    </lineage>
</organism>
<evidence type="ECO:0000313" key="4">
    <source>
        <dbReference type="Proteomes" id="UP000011115"/>
    </source>
</evidence>
<accession>M1DEY5</accession>
<keyword evidence="4" id="KW-1185">Reference proteome</keyword>
<dbReference type="InterPro" id="IPR046796">
    <property type="entry name" value="Transposase_32_dom"/>
</dbReference>
<feature type="coiled-coil region" evidence="1">
    <location>
        <begin position="137"/>
        <end position="164"/>
    </location>
</feature>
<reference evidence="3" key="2">
    <citation type="submission" date="2015-06" db="UniProtKB">
        <authorList>
            <consortium name="EnsemblPlants"/>
        </authorList>
    </citation>
    <scope>IDENTIFICATION</scope>
    <source>
        <strain evidence="3">DM1-3 516 R44</strain>
    </source>
</reference>
<evidence type="ECO:0000256" key="1">
    <source>
        <dbReference type="SAM" id="Coils"/>
    </source>
</evidence>
<dbReference type="InParanoid" id="M1DEY5"/>
<dbReference type="HOGENOM" id="CLU_1333933_0_0_1"/>
<dbReference type="GO" id="GO:0009579">
    <property type="term" value="C:thylakoid"/>
    <property type="evidence" value="ECO:0000318"/>
    <property type="project" value="GO_Central"/>
</dbReference>
<dbReference type="PaxDb" id="4113-PGSC0003DMT400087968"/>
<reference evidence="4" key="1">
    <citation type="journal article" date="2011" name="Nature">
        <title>Genome sequence and analysis of the tuber crop potato.</title>
        <authorList>
            <consortium name="The Potato Genome Sequencing Consortium"/>
        </authorList>
    </citation>
    <scope>NUCLEOTIDE SEQUENCE [LARGE SCALE GENOMIC DNA]</scope>
    <source>
        <strain evidence="4">cv. DM1-3 516 R44</strain>
    </source>
</reference>
<name>M1DEY5_SOLTU</name>
<dbReference type="PANTHER" id="PTHR33180">
    <property type="entry name" value="PHOTOSYSTEM II CP43 REACTION CENTER PROTEIN"/>
    <property type="match status" value="1"/>
</dbReference>
<proteinExistence type="predicted"/>
<keyword evidence="1" id="KW-0175">Coiled coil</keyword>